<evidence type="ECO:0000256" key="2">
    <source>
        <dbReference type="ARBA" id="ARBA00010642"/>
    </source>
</evidence>
<keyword evidence="5 8" id="KW-1133">Transmembrane helix</keyword>
<proteinExistence type="inferred from homology"/>
<dbReference type="Pfam" id="PF14558">
    <property type="entry name" value="TRP_N"/>
    <property type="match status" value="1"/>
</dbReference>
<dbReference type="AlphaFoldDB" id="A0A084FVT7"/>
<feature type="signal peptide" evidence="9">
    <location>
        <begin position="1"/>
        <end position="28"/>
    </location>
</feature>
<dbReference type="GO" id="GO:0009272">
    <property type="term" value="P:fungal-type cell wall biogenesis"/>
    <property type="evidence" value="ECO:0007669"/>
    <property type="project" value="TreeGrafter"/>
</dbReference>
<comment type="caution">
    <text evidence="11">The sequence shown here is derived from an EMBL/GenBank/DDBJ whole genome shotgun (WGS) entry which is preliminary data.</text>
</comment>
<dbReference type="PANTHER" id="PTHR31145:SF7">
    <property type="entry name" value="TRP-LIKE ION CHANNEL"/>
    <property type="match status" value="1"/>
</dbReference>
<comment type="similarity">
    <text evidence="2">Belongs to the transient receptor potential (TRP) ion channel family.</text>
</comment>
<feature type="transmembrane region" description="Helical" evidence="8">
    <location>
        <begin position="190"/>
        <end position="213"/>
    </location>
</feature>
<gene>
    <name evidence="11" type="ORF">SAPIO_CDS9860</name>
</gene>
<dbReference type="OMA" id="GCFQAVM"/>
<dbReference type="SMART" id="SM01320">
    <property type="entry name" value="TRP_N"/>
    <property type="match status" value="1"/>
</dbReference>
<feature type="transmembrane region" description="Helical" evidence="8">
    <location>
        <begin position="443"/>
        <end position="465"/>
    </location>
</feature>
<keyword evidence="4 9" id="KW-0732">Signal</keyword>
<dbReference type="RefSeq" id="XP_016638998.1">
    <property type="nucleotide sequence ID" value="XM_016791154.1"/>
</dbReference>
<keyword evidence="6 8" id="KW-0472">Membrane</keyword>
<protein>
    <recommendedName>
        <fullName evidence="10">ML-like domain-containing protein</fullName>
    </recommendedName>
</protein>
<evidence type="ECO:0000256" key="6">
    <source>
        <dbReference type="ARBA" id="ARBA00023136"/>
    </source>
</evidence>
<dbReference type="OrthoDB" id="5377623at2759"/>
<feature type="chain" id="PRO_5001775099" description="ML-like domain-containing protein" evidence="9">
    <location>
        <begin position="29"/>
        <end position="836"/>
    </location>
</feature>
<feature type="transmembrane region" description="Helical" evidence="8">
    <location>
        <begin position="643"/>
        <end position="668"/>
    </location>
</feature>
<reference evidence="11 12" key="1">
    <citation type="journal article" date="2014" name="Genome Announc.">
        <title>Draft genome sequence of the pathogenic fungus Scedosporium apiospermum.</title>
        <authorList>
            <person name="Vandeputte P."/>
            <person name="Ghamrawi S."/>
            <person name="Rechenmann M."/>
            <person name="Iltis A."/>
            <person name="Giraud S."/>
            <person name="Fleury M."/>
            <person name="Thornton C."/>
            <person name="Delhaes L."/>
            <person name="Meyer W."/>
            <person name="Papon N."/>
            <person name="Bouchara J.P."/>
        </authorList>
    </citation>
    <scope>NUCLEOTIDE SEQUENCE [LARGE SCALE GENOMIC DNA]</scope>
    <source>
        <strain evidence="11 12">IHEM 14462</strain>
    </source>
</reference>
<feature type="region of interest" description="Disordered" evidence="7">
    <location>
        <begin position="804"/>
        <end position="836"/>
    </location>
</feature>
<evidence type="ECO:0000256" key="8">
    <source>
        <dbReference type="SAM" id="Phobius"/>
    </source>
</evidence>
<keyword evidence="12" id="KW-1185">Reference proteome</keyword>
<dbReference type="InterPro" id="IPR032800">
    <property type="entry name" value="TRP_N"/>
</dbReference>
<dbReference type="VEuPathDB" id="FungiDB:SAPIO_CDS9860"/>
<dbReference type="HOGENOM" id="CLU_009253_0_0_1"/>
<feature type="domain" description="ML-like" evidence="10">
    <location>
        <begin position="52"/>
        <end position="187"/>
    </location>
</feature>
<evidence type="ECO:0000259" key="10">
    <source>
        <dbReference type="SMART" id="SM01320"/>
    </source>
</evidence>
<feature type="transmembrane region" description="Helical" evidence="8">
    <location>
        <begin position="610"/>
        <end position="631"/>
    </location>
</feature>
<dbReference type="Proteomes" id="UP000028545">
    <property type="component" value="Unassembled WGS sequence"/>
</dbReference>
<dbReference type="InterPro" id="IPR040241">
    <property type="entry name" value="TRP_Flc/Pkd2-like"/>
</dbReference>
<evidence type="ECO:0000256" key="5">
    <source>
        <dbReference type="ARBA" id="ARBA00022989"/>
    </source>
</evidence>
<comment type="subcellular location">
    <subcellularLocation>
        <location evidence="1">Membrane</location>
        <topology evidence="1">Multi-pass membrane protein</topology>
    </subcellularLocation>
</comment>
<dbReference type="InterPro" id="IPR010308">
    <property type="entry name" value="TRP_C"/>
</dbReference>
<name>A0A084FVT7_PSEDA</name>
<evidence type="ECO:0000256" key="4">
    <source>
        <dbReference type="ARBA" id="ARBA00022729"/>
    </source>
</evidence>
<feature type="transmembrane region" description="Helical" evidence="8">
    <location>
        <begin position="410"/>
        <end position="431"/>
    </location>
</feature>
<feature type="transmembrane region" description="Helical" evidence="8">
    <location>
        <begin position="225"/>
        <end position="248"/>
    </location>
</feature>
<dbReference type="PANTHER" id="PTHR31145">
    <property type="entry name" value="INTEGRAL MEMBRANE PROTEIN (AFU_ORTHOLOGUE AFUA_7G01610)"/>
    <property type="match status" value="1"/>
</dbReference>
<dbReference type="GO" id="GO:0055085">
    <property type="term" value="P:transmembrane transport"/>
    <property type="evidence" value="ECO:0007669"/>
    <property type="project" value="TreeGrafter"/>
</dbReference>
<dbReference type="GO" id="GO:0016020">
    <property type="term" value="C:membrane"/>
    <property type="evidence" value="ECO:0007669"/>
    <property type="project" value="UniProtKB-SubCell"/>
</dbReference>
<dbReference type="KEGG" id="sapo:SAPIO_CDS9860"/>
<keyword evidence="3 8" id="KW-0812">Transmembrane</keyword>
<feature type="transmembrane region" description="Helical" evidence="8">
    <location>
        <begin position="570"/>
        <end position="598"/>
    </location>
</feature>
<dbReference type="EMBL" id="JOWA01000154">
    <property type="protein sequence ID" value="KEZ39199.1"/>
    <property type="molecule type" value="Genomic_DNA"/>
</dbReference>
<dbReference type="GeneID" id="27728932"/>
<evidence type="ECO:0000313" key="12">
    <source>
        <dbReference type="Proteomes" id="UP000028545"/>
    </source>
</evidence>
<evidence type="ECO:0000256" key="3">
    <source>
        <dbReference type="ARBA" id="ARBA00022692"/>
    </source>
</evidence>
<evidence type="ECO:0000256" key="1">
    <source>
        <dbReference type="ARBA" id="ARBA00004141"/>
    </source>
</evidence>
<accession>A0A084FVT7</accession>
<evidence type="ECO:0000313" key="11">
    <source>
        <dbReference type="EMBL" id="KEZ39199.1"/>
    </source>
</evidence>
<evidence type="ECO:0000256" key="9">
    <source>
        <dbReference type="SAM" id="SignalP"/>
    </source>
</evidence>
<sequence>MPSYRSLRLGVLLPFLFTLSNLHAEVEGRETRLVPGVDQNGERILLPSHRTPALYTGDFGDCGGGNDLFSITKFDAGLYRDNFTVLFNMHGSTALTNENVMYGEQRFEMIFDPCLTQVYSMCPVDVSTPITAWAQIPIPPFELDVIPSIAYGIPDFDGIARLQIFSNTSQTRVGCFQASLKNGHSFSHPIAIPIVLGFFTTLAVLSSFVLAIYGSNIPQMRTHYAHAISGLIVFETFHSIFFFGAVSVRWPSVLAAWRSNFAWSAGLIYADKVVDGISSFVGITGNASEANTVGSVVSDSGFAQQLYGRSLRVQRTRETIDKSVAISQGLFKRQSPPFNSSNPDDYTWGGRPALPGLPLSGFPSRFPGTLAEVKIPAPDAFLVAIIWSIIQKRVEIEKFSYFRSHLPGYIGVAILRTFFIGFAPLMTLALFQLTLPGPPEPKVIAGVLGFLILLSVGSVVGYACYTRLRFGRYEIASDRLRLERGRIFKVVPFVTIICASRLLLEEESSRRPLATIPWFRIRYIDDNKSRPTAHEDEGYIKRFGWLTAHYRHTRWWFFAWWFGYQLVRAIFLGAAITSPTAQVFGLLVVEIIAFVVIARLKPFEGLRNSAVAVWLLSISKVATAGLSVGFLPGFDLGGIPSTALGIIIVIIQAVLVLAVLVLIILGVISSWMSLTRDKEDFPKPLKSYRAKFFEKLERRAPDMPETKAAGSDAEDREPTAPYFSVNRVRREPKIGERLSAISDPYFAMNNGSGIFLAPPSVGSRPVSLNSRHSISSLRRAALVHPGSRSAVDLVGLPVETAPWMAERPNSTHSSSRRKPQMSPPLEVTEDGVMNRA</sequence>
<organism evidence="11 12">
    <name type="scientific">Pseudallescheria apiosperma</name>
    <name type="common">Scedosporium apiospermum</name>
    <dbReference type="NCBI Taxonomy" id="563466"/>
    <lineage>
        <taxon>Eukaryota</taxon>
        <taxon>Fungi</taxon>
        <taxon>Dikarya</taxon>
        <taxon>Ascomycota</taxon>
        <taxon>Pezizomycotina</taxon>
        <taxon>Sordariomycetes</taxon>
        <taxon>Hypocreomycetidae</taxon>
        <taxon>Microascales</taxon>
        <taxon>Microascaceae</taxon>
        <taxon>Scedosporium</taxon>
    </lineage>
</organism>
<evidence type="ECO:0000256" key="7">
    <source>
        <dbReference type="SAM" id="MobiDB-lite"/>
    </source>
</evidence>
<dbReference type="Pfam" id="PF06011">
    <property type="entry name" value="TRP"/>
    <property type="match status" value="2"/>
</dbReference>